<gene>
    <name evidence="1" type="ORF">D3876_17615</name>
</gene>
<keyword evidence="1" id="KW-0966">Cell projection</keyword>
<dbReference type="Proteomes" id="UP000286100">
    <property type="component" value="Unassembled WGS sequence"/>
</dbReference>
<keyword evidence="2" id="KW-1185">Reference proteome</keyword>
<dbReference type="EMBL" id="QYUM01000004">
    <property type="protein sequence ID" value="RJF85707.1"/>
    <property type="molecule type" value="Genomic_DNA"/>
</dbReference>
<proteinExistence type="predicted"/>
<dbReference type="OrthoDB" id="7571789at2"/>
<comment type="caution">
    <text evidence="1">The sequence shown here is derived from an EMBL/GenBank/DDBJ whole genome shotgun (WGS) entry which is preliminary data.</text>
</comment>
<keyword evidence="1" id="KW-0282">Flagellum</keyword>
<organism evidence="1 2">
    <name type="scientific">Sphingomonas cavernae</name>
    <dbReference type="NCBI Taxonomy" id="2320861"/>
    <lineage>
        <taxon>Bacteria</taxon>
        <taxon>Pseudomonadati</taxon>
        <taxon>Pseudomonadota</taxon>
        <taxon>Alphaproteobacteria</taxon>
        <taxon>Sphingomonadales</taxon>
        <taxon>Sphingomonadaceae</taxon>
        <taxon>Sphingomonas</taxon>
    </lineage>
</organism>
<dbReference type="RefSeq" id="WP_119764717.1">
    <property type="nucleotide sequence ID" value="NZ_QYUM01000004.1"/>
</dbReference>
<protein>
    <submittedName>
        <fullName evidence="1">Flagellar biosynthesis protein FlgN</fullName>
    </submittedName>
</protein>
<sequence length="140" mass="15014">MASNVIDVMASLTLIMNEETDRLRGHERALDLAELATAKVRLVGVLETELARVNREQPGWTEALDDEERDALASALIALGDASTANAAILERQIDLSAEMMGAVAAEAKRLSGSRTSTYGARGDLSHMDLATPISVNSEY</sequence>
<evidence type="ECO:0000313" key="2">
    <source>
        <dbReference type="Proteomes" id="UP000286100"/>
    </source>
</evidence>
<evidence type="ECO:0000313" key="1">
    <source>
        <dbReference type="EMBL" id="RJF85707.1"/>
    </source>
</evidence>
<dbReference type="AlphaFoldDB" id="A0A418W6X3"/>
<reference evidence="1 2" key="1">
    <citation type="submission" date="2018-09" db="EMBL/GenBank/DDBJ databases">
        <authorList>
            <person name="Zhu H."/>
        </authorList>
    </citation>
    <scope>NUCLEOTIDE SEQUENCE [LARGE SCALE GENOMIC DNA]</scope>
    <source>
        <strain evidence="1 2">K2R01-6</strain>
    </source>
</reference>
<name>A0A418W6X3_9SPHN</name>
<keyword evidence="1" id="KW-0969">Cilium</keyword>
<accession>A0A418W6X3</accession>